<dbReference type="InterPro" id="IPR019734">
    <property type="entry name" value="TPR_rpt"/>
</dbReference>
<dbReference type="SUPFAM" id="SSF52540">
    <property type="entry name" value="P-loop containing nucleoside triphosphate hydrolases"/>
    <property type="match status" value="1"/>
</dbReference>
<dbReference type="Pfam" id="PF03704">
    <property type="entry name" value="BTAD"/>
    <property type="match status" value="1"/>
</dbReference>
<dbReference type="Pfam" id="PF13424">
    <property type="entry name" value="TPR_12"/>
    <property type="match status" value="1"/>
</dbReference>
<evidence type="ECO:0000259" key="7">
    <source>
        <dbReference type="PROSITE" id="PS51755"/>
    </source>
</evidence>
<evidence type="ECO:0000313" key="9">
    <source>
        <dbReference type="Proteomes" id="UP001195724"/>
    </source>
</evidence>
<dbReference type="PANTHER" id="PTHR35807">
    <property type="entry name" value="TRANSCRIPTIONAL REGULATOR REDD-RELATED"/>
    <property type="match status" value="1"/>
</dbReference>
<evidence type="ECO:0000256" key="5">
    <source>
        <dbReference type="PROSITE-ProRule" id="PRU01091"/>
    </source>
</evidence>
<dbReference type="InterPro" id="IPR051677">
    <property type="entry name" value="AfsR-DnrI-RedD_regulator"/>
</dbReference>
<comment type="caution">
    <text evidence="8">The sequence shown here is derived from an EMBL/GenBank/DDBJ whole genome shotgun (WGS) entry which is preliminary data.</text>
</comment>
<feature type="DNA-binding region" description="OmpR/PhoB-type" evidence="5">
    <location>
        <begin position="1"/>
        <end position="91"/>
    </location>
</feature>
<reference evidence="8 9" key="1">
    <citation type="submission" date="2021-01" db="EMBL/GenBank/DDBJ databases">
        <title>Sequencing the genomes of 1000 actinobacteria strains.</title>
        <authorList>
            <person name="Klenk H.-P."/>
        </authorList>
    </citation>
    <scope>NUCLEOTIDE SEQUENCE [LARGE SCALE GENOMIC DNA]</scope>
    <source>
        <strain evidence="8 9">DSM 44581</strain>
    </source>
</reference>
<dbReference type="EMBL" id="JAFBCL010000001">
    <property type="protein sequence ID" value="MBM7813437.1"/>
    <property type="molecule type" value="Genomic_DNA"/>
</dbReference>
<comment type="similarity">
    <text evidence="1">Belongs to the AfsR/DnrI/RedD regulatory family.</text>
</comment>
<dbReference type="InterPro" id="IPR036388">
    <property type="entry name" value="WH-like_DNA-bd_sf"/>
</dbReference>
<sequence>MLCLLGEVTARVDGRAVDLGPARQRCILAALALDAGRVVPRDRLVERVWGGQAPRRARGTLHSYISRLRRVLAPCGGVAIVRRSGGYVLTADTGEPVVDLHLFRALCARARAGDDAGAARLLTEALELWRGEALTGVAGEWAEAERDRLGRERLAAQHDLVDARLRLGQGEDLVVELAQRAAEHPLDERVAGQHMLALHQAGRVADALERYRQVRARLVEELGVDPGAALQDLHRRVLTADPALGPTPAGAARGSPPPAGPQSEDPLPDGPAPGGPVLGGPAPGSPAPVPTPPEPVVPRQLPAPSAPFVGRRTELDRLDATVGTSGTVVISAIAGAGGIGKTWLALHWAHRNADRFPDGQLFVDLRGFSPDGRPMDPSAAVRGFLDALGADPGRIPVDPHAQAALFRSLVTGKRMLFVLDNAADTAQVTPLLPGGESCAVVVTSRNRLPGLITGHAAHHLPLDVLTDAEARALLTDRLGGARVAAEPAAVDELIGLCGGFPLALSIVAGHAHTRPDLSLAALAAELRDLGLDALDDDDPTASLPAVLSWSHHALTPVQATTFALLATAPGADIGLHAAASLAGLPLNETRAVLRGLERASLVGQDARGRYRMHDLIRRYAADTARCLADQVRESALRRVVDSYLHTAHAGERLLDPHHQPADLDPPEPGAHLRPLPSAPAALVWFDAEHANLLAAQRAATAHRRHRIAWQFAWALTTFHTRRGHRDDQLAVWRAALEAAEHLPDPAHRVHARRLFGLAHADLGCHEVAIGHLHRALALAEHHHDRTQQAHTHQALARAWERREDHRRALEHATRALHFFRTLDQPVWEADALNQVGWYAALLGDHDTARRHCRAALALQRHHRNPNGEAATLDSLGYIDHHTAHHDRAVLHYRQALDLYRRLGHTYQAANTLEDLGHPYAALGRRRQAREVWLEALELYRQQGRDEAADRVLRQLAAHERARGDQPTGSAK</sequence>
<dbReference type="SUPFAM" id="SSF48452">
    <property type="entry name" value="TPR-like"/>
    <property type="match status" value="3"/>
</dbReference>
<dbReference type="Pfam" id="PF00486">
    <property type="entry name" value="Trans_reg_C"/>
    <property type="match status" value="1"/>
</dbReference>
<proteinExistence type="inferred from homology"/>
<organism evidence="8 9">
    <name type="scientific">Saccharothrix algeriensis</name>
    <dbReference type="NCBI Taxonomy" id="173560"/>
    <lineage>
        <taxon>Bacteria</taxon>
        <taxon>Bacillati</taxon>
        <taxon>Actinomycetota</taxon>
        <taxon>Actinomycetes</taxon>
        <taxon>Pseudonocardiales</taxon>
        <taxon>Pseudonocardiaceae</taxon>
        <taxon>Saccharothrix</taxon>
    </lineage>
</organism>
<evidence type="ECO:0000256" key="1">
    <source>
        <dbReference type="ARBA" id="ARBA00005820"/>
    </source>
</evidence>
<keyword evidence="3 5" id="KW-0238">DNA-binding</keyword>
<dbReference type="Proteomes" id="UP001195724">
    <property type="component" value="Unassembled WGS sequence"/>
</dbReference>
<evidence type="ECO:0000256" key="4">
    <source>
        <dbReference type="ARBA" id="ARBA00023163"/>
    </source>
</evidence>
<name>A0ABS2SB13_9PSEU</name>
<dbReference type="Gene3D" id="1.25.40.10">
    <property type="entry name" value="Tetratricopeptide repeat domain"/>
    <property type="match status" value="3"/>
</dbReference>
<dbReference type="CDD" id="cd00383">
    <property type="entry name" value="trans_reg_C"/>
    <property type="match status" value="1"/>
</dbReference>
<dbReference type="CDD" id="cd15831">
    <property type="entry name" value="BTAD"/>
    <property type="match status" value="1"/>
</dbReference>
<dbReference type="InterPro" id="IPR027417">
    <property type="entry name" value="P-loop_NTPase"/>
</dbReference>
<evidence type="ECO:0000313" key="8">
    <source>
        <dbReference type="EMBL" id="MBM7813437.1"/>
    </source>
</evidence>
<evidence type="ECO:0000256" key="6">
    <source>
        <dbReference type="SAM" id="MobiDB-lite"/>
    </source>
</evidence>
<gene>
    <name evidence="8" type="ORF">JOE68_004302</name>
</gene>
<dbReference type="InterPro" id="IPR005158">
    <property type="entry name" value="BTAD"/>
</dbReference>
<keyword evidence="9" id="KW-1185">Reference proteome</keyword>
<feature type="region of interest" description="Disordered" evidence="6">
    <location>
        <begin position="241"/>
        <end position="310"/>
    </location>
</feature>
<dbReference type="InterPro" id="IPR016032">
    <property type="entry name" value="Sig_transdc_resp-reg_C-effctor"/>
</dbReference>
<dbReference type="SMART" id="SM01043">
    <property type="entry name" value="BTAD"/>
    <property type="match status" value="1"/>
</dbReference>
<accession>A0ABS2SB13</accession>
<evidence type="ECO:0000256" key="3">
    <source>
        <dbReference type="ARBA" id="ARBA00023125"/>
    </source>
</evidence>
<dbReference type="SMART" id="SM00862">
    <property type="entry name" value="Trans_reg_C"/>
    <property type="match status" value="1"/>
</dbReference>
<protein>
    <submittedName>
        <fullName evidence="8">DNA-binding SARP family transcriptional activator</fullName>
    </submittedName>
</protein>
<dbReference type="PRINTS" id="PR00364">
    <property type="entry name" value="DISEASERSIST"/>
</dbReference>
<keyword evidence="2" id="KW-0805">Transcription regulation</keyword>
<feature type="domain" description="OmpR/PhoB-type" evidence="7">
    <location>
        <begin position="1"/>
        <end position="91"/>
    </location>
</feature>
<dbReference type="SMART" id="SM00028">
    <property type="entry name" value="TPR"/>
    <property type="match status" value="5"/>
</dbReference>
<dbReference type="RefSeq" id="WP_204844070.1">
    <property type="nucleotide sequence ID" value="NZ_JAFBCL010000001.1"/>
</dbReference>
<dbReference type="Gene3D" id="1.10.10.10">
    <property type="entry name" value="Winged helix-like DNA-binding domain superfamily/Winged helix DNA-binding domain"/>
    <property type="match status" value="1"/>
</dbReference>
<dbReference type="InterPro" id="IPR001867">
    <property type="entry name" value="OmpR/PhoB-type_DNA-bd"/>
</dbReference>
<dbReference type="SUPFAM" id="SSF46894">
    <property type="entry name" value="C-terminal effector domain of the bipartite response regulators"/>
    <property type="match status" value="1"/>
</dbReference>
<dbReference type="GO" id="GO:0003677">
    <property type="term" value="F:DNA binding"/>
    <property type="evidence" value="ECO:0007669"/>
    <property type="project" value="UniProtKB-KW"/>
</dbReference>
<dbReference type="InterPro" id="IPR011990">
    <property type="entry name" value="TPR-like_helical_dom_sf"/>
</dbReference>
<dbReference type="PANTHER" id="PTHR35807:SF1">
    <property type="entry name" value="TRANSCRIPTIONAL REGULATOR REDD"/>
    <property type="match status" value="1"/>
</dbReference>
<dbReference type="Gene3D" id="3.40.50.300">
    <property type="entry name" value="P-loop containing nucleotide triphosphate hydrolases"/>
    <property type="match status" value="1"/>
</dbReference>
<keyword evidence="4" id="KW-0804">Transcription</keyword>
<feature type="compositionally biased region" description="Pro residues" evidence="6">
    <location>
        <begin position="283"/>
        <end position="296"/>
    </location>
</feature>
<evidence type="ECO:0000256" key="2">
    <source>
        <dbReference type="ARBA" id="ARBA00023015"/>
    </source>
</evidence>
<dbReference type="PROSITE" id="PS51755">
    <property type="entry name" value="OMPR_PHOB"/>
    <property type="match status" value="1"/>
</dbReference>